<protein>
    <submittedName>
        <fullName evidence="3">Kazal domain protein</fullName>
    </submittedName>
</protein>
<dbReference type="InterPro" id="IPR036058">
    <property type="entry name" value="Kazal_dom_sf"/>
</dbReference>
<dbReference type="InterPro" id="IPR002350">
    <property type="entry name" value="Kazal_dom"/>
</dbReference>
<feature type="signal peptide" evidence="1">
    <location>
        <begin position="1"/>
        <end position="21"/>
    </location>
</feature>
<comment type="caution">
    <text evidence="3">The sequence shown here is derived from an EMBL/GenBank/DDBJ whole genome shotgun (WGS) entry which is preliminary data.</text>
</comment>
<evidence type="ECO:0000256" key="1">
    <source>
        <dbReference type="SAM" id="SignalP"/>
    </source>
</evidence>
<name>A0ABR8JSD9_9BACT</name>
<proteinExistence type="predicted"/>
<reference evidence="3 4" key="1">
    <citation type="submission" date="2020-09" db="EMBL/GenBank/DDBJ databases">
        <authorList>
            <person name="Kim M.K."/>
        </authorList>
    </citation>
    <scope>NUCLEOTIDE SEQUENCE [LARGE SCALE GENOMIC DNA]</scope>
    <source>
        <strain evidence="3 4">BT189</strain>
    </source>
</reference>
<keyword evidence="1" id="KW-0732">Signal</keyword>
<dbReference type="Gene3D" id="3.30.60.30">
    <property type="match status" value="1"/>
</dbReference>
<evidence type="ECO:0000313" key="3">
    <source>
        <dbReference type="EMBL" id="MBD2721873.1"/>
    </source>
</evidence>
<evidence type="ECO:0000259" key="2">
    <source>
        <dbReference type="PROSITE" id="PS51465"/>
    </source>
</evidence>
<accession>A0ABR8JSD9</accession>
<dbReference type="SUPFAM" id="SSF100895">
    <property type="entry name" value="Kazal-type serine protease inhibitors"/>
    <property type="match status" value="1"/>
</dbReference>
<keyword evidence="4" id="KW-1185">Reference proteome</keyword>
<dbReference type="EMBL" id="JACXAC010000002">
    <property type="protein sequence ID" value="MBD2721873.1"/>
    <property type="molecule type" value="Genomic_DNA"/>
</dbReference>
<dbReference type="Pfam" id="PF00050">
    <property type="entry name" value="Kazal_1"/>
    <property type="match status" value="1"/>
</dbReference>
<feature type="chain" id="PRO_5045600217" evidence="1">
    <location>
        <begin position="22"/>
        <end position="82"/>
    </location>
</feature>
<dbReference type="Proteomes" id="UP000606003">
    <property type="component" value="Unassembled WGS sequence"/>
</dbReference>
<evidence type="ECO:0000313" key="4">
    <source>
        <dbReference type="Proteomes" id="UP000606003"/>
    </source>
</evidence>
<dbReference type="RefSeq" id="WP_190923138.1">
    <property type="nucleotide sequence ID" value="NZ_JACXAC010000002.1"/>
</dbReference>
<organism evidence="3 4">
    <name type="scientific">Hymenobacter armeniacus</name>
    <dbReference type="NCBI Taxonomy" id="2771358"/>
    <lineage>
        <taxon>Bacteria</taxon>
        <taxon>Pseudomonadati</taxon>
        <taxon>Bacteroidota</taxon>
        <taxon>Cytophagia</taxon>
        <taxon>Cytophagales</taxon>
        <taxon>Hymenobacteraceae</taxon>
        <taxon>Hymenobacter</taxon>
    </lineage>
</organism>
<dbReference type="SMART" id="SM00280">
    <property type="entry name" value="KAZAL"/>
    <property type="match status" value="1"/>
</dbReference>
<dbReference type="PROSITE" id="PS51465">
    <property type="entry name" value="KAZAL_2"/>
    <property type="match status" value="1"/>
</dbReference>
<sequence>MRKLLPLYLALLLAPACRRNAAPAAAASDCIDPAKVNPGGICTMEYNPVCGCDGNTYANACVAGNAGVRSFTKGPCPEAQPK</sequence>
<gene>
    <name evidence="3" type="ORF">IC234_07000</name>
</gene>
<feature type="domain" description="Kazal-like" evidence="2">
    <location>
        <begin position="24"/>
        <end position="78"/>
    </location>
</feature>
<dbReference type="CDD" id="cd00104">
    <property type="entry name" value="KAZAL_FS"/>
    <property type="match status" value="1"/>
</dbReference>